<dbReference type="PANTHER" id="PTHR32322:SF2">
    <property type="entry name" value="EAMA DOMAIN-CONTAINING PROTEIN"/>
    <property type="match status" value="1"/>
</dbReference>
<evidence type="ECO:0000259" key="7">
    <source>
        <dbReference type="Pfam" id="PF00892"/>
    </source>
</evidence>
<comment type="similarity">
    <text evidence="2">Belongs to the EamA transporter family.</text>
</comment>
<feature type="transmembrane region" description="Helical" evidence="6">
    <location>
        <begin position="84"/>
        <end position="103"/>
    </location>
</feature>
<proteinExistence type="inferred from homology"/>
<feature type="domain" description="EamA" evidence="7">
    <location>
        <begin position="25"/>
        <end position="154"/>
    </location>
</feature>
<feature type="transmembrane region" description="Helical" evidence="6">
    <location>
        <begin position="261"/>
        <end position="279"/>
    </location>
</feature>
<dbReference type="Gene3D" id="1.10.3730.20">
    <property type="match status" value="1"/>
</dbReference>
<name>A0A512AUD6_9BACT</name>
<reference evidence="8 9" key="1">
    <citation type="submission" date="2019-07" db="EMBL/GenBank/DDBJ databases">
        <title>Whole genome shotgun sequence of Adhaeribacter aerolatus NBRC 106133.</title>
        <authorList>
            <person name="Hosoyama A."/>
            <person name="Uohara A."/>
            <person name="Ohji S."/>
            <person name="Ichikawa N."/>
        </authorList>
    </citation>
    <scope>NUCLEOTIDE SEQUENCE [LARGE SCALE GENOMIC DNA]</scope>
    <source>
        <strain evidence="8 9">NBRC 106133</strain>
    </source>
</reference>
<protein>
    <submittedName>
        <fullName evidence="8">Permease</fullName>
    </submittedName>
</protein>
<feature type="transmembrane region" description="Helical" evidence="6">
    <location>
        <begin position="137"/>
        <end position="155"/>
    </location>
</feature>
<keyword evidence="5 6" id="KW-0472">Membrane</keyword>
<feature type="transmembrane region" description="Helical" evidence="6">
    <location>
        <begin position="233"/>
        <end position="254"/>
    </location>
</feature>
<evidence type="ECO:0000256" key="2">
    <source>
        <dbReference type="ARBA" id="ARBA00007362"/>
    </source>
</evidence>
<evidence type="ECO:0000313" key="9">
    <source>
        <dbReference type="Proteomes" id="UP000321532"/>
    </source>
</evidence>
<accession>A0A512AUD6</accession>
<dbReference type="EMBL" id="BJYS01000005">
    <property type="protein sequence ID" value="GEO03332.1"/>
    <property type="molecule type" value="Genomic_DNA"/>
</dbReference>
<evidence type="ECO:0000313" key="8">
    <source>
        <dbReference type="EMBL" id="GEO03332.1"/>
    </source>
</evidence>
<dbReference type="InterPro" id="IPR050638">
    <property type="entry name" value="AA-Vitamin_Transporters"/>
</dbReference>
<dbReference type="PANTHER" id="PTHR32322">
    <property type="entry name" value="INNER MEMBRANE TRANSPORTER"/>
    <property type="match status" value="1"/>
</dbReference>
<feature type="transmembrane region" description="Helical" evidence="6">
    <location>
        <begin position="167"/>
        <end position="186"/>
    </location>
</feature>
<evidence type="ECO:0000256" key="6">
    <source>
        <dbReference type="SAM" id="Phobius"/>
    </source>
</evidence>
<feature type="transmembrane region" description="Helical" evidence="6">
    <location>
        <begin position="21"/>
        <end position="42"/>
    </location>
</feature>
<evidence type="ECO:0000256" key="5">
    <source>
        <dbReference type="ARBA" id="ARBA00023136"/>
    </source>
</evidence>
<keyword evidence="4 6" id="KW-1133">Transmembrane helix</keyword>
<feature type="transmembrane region" description="Helical" evidence="6">
    <location>
        <begin position="198"/>
        <end position="221"/>
    </location>
</feature>
<comment type="subcellular location">
    <subcellularLocation>
        <location evidence="1">Membrane</location>
        <topology evidence="1">Multi-pass membrane protein</topology>
    </subcellularLocation>
</comment>
<feature type="transmembrane region" description="Helical" evidence="6">
    <location>
        <begin position="285"/>
        <end position="303"/>
    </location>
</feature>
<dbReference type="InterPro" id="IPR000620">
    <property type="entry name" value="EamA_dom"/>
</dbReference>
<evidence type="ECO:0000256" key="1">
    <source>
        <dbReference type="ARBA" id="ARBA00004141"/>
    </source>
</evidence>
<keyword evidence="9" id="KW-1185">Reference proteome</keyword>
<dbReference type="AlphaFoldDB" id="A0A512AUD6"/>
<dbReference type="RefSeq" id="WP_246150803.1">
    <property type="nucleotide sequence ID" value="NZ_BJYS01000005.1"/>
</dbReference>
<gene>
    <name evidence="8" type="primary">fjo11_1</name>
    <name evidence="8" type="ORF">AAE02nite_09960</name>
</gene>
<feature type="transmembrane region" description="Helical" evidence="6">
    <location>
        <begin position="54"/>
        <end position="72"/>
    </location>
</feature>
<feature type="domain" description="EamA" evidence="7">
    <location>
        <begin position="170"/>
        <end position="304"/>
    </location>
</feature>
<organism evidence="8 9">
    <name type="scientific">Adhaeribacter aerolatus</name>
    <dbReference type="NCBI Taxonomy" id="670289"/>
    <lineage>
        <taxon>Bacteria</taxon>
        <taxon>Pseudomonadati</taxon>
        <taxon>Bacteroidota</taxon>
        <taxon>Cytophagia</taxon>
        <taxon>Cytophagales</taxon>
        <taxon>Hymenobacteraceae</taxon>
        <taxon>Adhaeribacter</taxon>
    </lineage>
</organism>
<sequence length="307" mass="33357">MSFLNVLTQSRLLRYLRLNTALLTWLLVGMLSVMWGTSYILIKRSLTVFTPFELAALRTTIASVVFLPAALSSLKQVNRTEWKYLLAMGCLAILFPAFLFPLAQTHLASTLTGIINSLTGLFTLLVGALLFRQKITALKIGGILLGMAGTAILILSGRQDQITSNAFYGLFVVLATICNALNANIVKRYLQHINALKMSALGLFTVGPVAFIYLCTTAAPAKILYTTAGLHGLGYVSILALVSTSLGFILYNKLIQISSPLFVSVITYLIPIVALLWGLQDGEQITTFHYVGMATILAGVFIVNKSE</sequence>
<evidence type="ECO:0000256" key="4">
    <source>
        <dbReference type="ARBA" id="ARBA00022989"/>
    </source>
</evidence>
<feature type="transmembrane region" description="Helical" evidence="6">
    <location>
        <begin position="109"/>
        <end position="130"/>
    </location>
</feature>
<dbReference type="Pfam" id="PF00892">
    <property type="entry name" value="EamA"/>
    <property type="match status" value="2"/>
</dbReference>
<dbReference type="Proteomes" id="UP000321532">
    <property type="component" value="Unassembled WGS sequence"/>
</dbReference>
<dbReference type="InterPro" id="IPR037185">
    <property type="entry name" value="EmrE-like"/>
</dbReference>
<evidence type="ECO:0000256" key="3">
    <source>
        <dbReference type="ARBA" id="ARBA00022692"/>
    </source>
</evidence>
<comment type="caution">
    <text evidence="8">The sequence shown here is derived from an EMBL/GenBank/DDBJ whole genome shotgun (WGS) entry which is preliminary data.</text>
</comment>
<keyword evidence="3 6" id="KW-0812">Transmembrane</keyword>
<dbReference type="GO" id="GO:0016020">
    <property type="term" value="C:membrane"/>
    <property type="evidence" value="ECO:0007669"/>
    <property type="project" value="UniProtKB-SubCell"/>
</dbReference>
<dbReference type="SUPFAM" id="SSF103481">
    <property type="entry name" value="Multidrug resistance efflux transporter EmrE"/>
    <property type="match status" value="2"/>
</dbReference>